<dbReference type="InterPro" id="IPR008868">
    <property type="entry name" value="TniB"/>
</dbReference>
<dbReference type="KEGG" id="shaw:CEB94_34400"/>
<accession>A0A6G5RNG8</accession>
<dbReference type="Gene3D" id="3.40.50.300">
    <property type="entry name" value="P-loop containing nucleotide triphosphate hydrolases"/>
    <property type="match status" value="1"/>
</dbReference>
<dbReference type="SUPFAM" id="SSF52540">
    <property type="entry name" value="P-loop containing nucleoside triphosphate hydrolases"/>
    <property type="match status" value="2"/>
</dbReference>
<protein>
    <recommendedName>
        <fullName evidence="3">ATP/GTP-binding protein</fullName>
    </recommendedName>
</protein>
<evidence type="ECO:0000313" key="1">
    <source>
        <dbReference type="EMBL" id="QCD59326.1"/>
    </source>
</evidence>
<evidence type="ECO:0008006" key="3">
    <source>
        <dbReference type="Google" id="ProtNLM"/>
    </source>
</evidence>
<evidence type="ECO:0000313" key="2">
    <source>
        <dbReference type="Proteomes" id="UP000495940"/>
    </source>
</evidence>
<dbReference type="EMBL" id="CP021978">
    <property type="protein sequence ID" value="QCD59326.1"/>
    <property type="molecule type" value="Genomic_DNA"/>
</dbReference>
<dbReference type="InterPro" id="IPR027417">
    <property type="entry name" value="P-loop_NTPase"/>
</dbReference>
<sequence>MPPYEDYLKLPTDDRDDLNEIRDVYHSALAIIDTSQVKRLHYIMERRMKANARRAAGARAGLVFDGPPTVGKSTLVKLFAARYEKRLRRKNPDKFRDGYESNGMLIDYTPVVYLSIPARATPKDLSVLLADYLGMVQRGRGTQTDITNHVLSVLSDVGTELVIIDDVHFLDLSAKEGRVVNDHLKYIANETAATFVYTGVNLKKSGLFLEGQADSRATQTSGRYTLHAVRKFGCTTAQDKLEWAQTVRALEDTLALYRHRPGQLVKLSPYLYDRTDGSICALTDLIRESAIEAVMSEEEVITRKLMERVEISEYAQATYRQVVRQRRKTAPARTKTAAS</sequence>
<proteinExistence type="predicted"/>
<dbReference type="RefSeq" id="WP_175435782.1">
    <property type="nucleotide sequence ID" value="NZ_CP021978.1"/>
</dbReference>
<dbReference type="Pfam" id="PF05621">
    <property type="entry name" value="TniB"/>
    <property type="match status" value="1"/>
</dbReference>
<keyword evidence="2" id="KW-1185">Reference proteome</keyword>
<dbReference type="AlphaFoldDB" id="A0A6G5RNG8"/>
<organism evidence="1 2">
    <name type="scientific">Streptomyces hawaiiensis</name>
    <dbReference type="NCBI Taxonomy" id="67305"/>
    <lineage>
        <taxon>Bacteria</taxon>
        <taxon>Bacillati</taxon>
        <taxon>Actinomycetota</taxon>
        <taxon>Actinomycetes</taxon>
        <taxon>Kitasatosporales</taxon>
        <taxon>Streptomycetaceae</taxon>
        <taxon>Streptomyces</taxon>
    </lineage>
</organism>
<gene>
    <name evidence="1" type="ORF">CEB94_34400</name>
</gene>
<dbReference type="Proteomes" id="UP000495940">
    <property type="component" value="Chromosome"/>
</dbReference>
<name>A0A6G5RNG8_9ACTN</name>
<reference evidence="1 2" key="1">
    <citation type="submission" date="2017-06" db="EMBL/GenBank/DDBJ databases">
        <title>Complete Genome Sequence of Streptomyces hawaiiensis NRRL 15010 and insights into acyldepsipeptides biosynthesis.</title>
        <authorList>
            <person name="Mariita R.M."/>
            <person name="Sello J.K."/>
        </authorList>
    </citation>
    <scope>NUCLEOTIDE SEQUENCE [LARGE SCALE GENOMIC DNA]</scope>
    <source>
        <strain evidence="1 2">ATCC 12236</strain>
    </source>
</reference>